<dbReference type="SUPFAM" id="SSF52540">
    <property type="entry name" value="P-loop containing nucleoside triphosphate hydrolases"/>
    <property type="match status" value="1"/>
</dbReference>
<evidence type="ECO:0000256" key="2">
    <source>
        <dbReference type="ARBA" id="ARBA00006227"/>
    </source>
</evidence>
<keyword evidence="6" id="KW-0067">ATP-binding</keyword>
<evidence type="ECO:0000256" key="5">
    <source>
        <dbReference type="ARBA" id="ARBA00022741"/>
    </source>
</evidence>
<reference evidence="14 15" key="1">
    <citation type="submission" date="2014-10" db="EMBL/GenBank/DDBJ databases">
        <title>Draft genome of the hookworm Ancylostoma caninum.</title>
        <authorList>
            <person name="Mitreva M."/>
        </authorList>
    </citation>
    <scope>NUCLEOTIDE SEQUENCE [LARGE SCALE GENOMIC DNA]</scope>
    <source>
        <strain evidence="14 15">Baltimore</strain>
    </source>
</reference>
<feature type="domain" description="AAA+ ATPase" evidence="13">
    <location>
        <begin position="219"/>
        <end position="358"/>
    </location>
</feature>
<feature type="transmembrane region" description="Helical" evidence="12">
    <location>
        <begin position="622"/>
        <end position="643"/>
    </location>
</feature>
<feature type="compositionally biased region" description="Low complexity" evidence="11">
    <location>
        <begin position="7"/>
        <end position="22"/>
    </location>
</feature>
<dbReference type="PANTHER" id="PTHR46314:SF4">
    <property type="entry name" value="SOLUTE CARRIER FAMILY 25 MEMBER 44"/>
    <property type="match status" value="1"/>
</dbReference>
<comment type="similarity">
    <text evidence="3">Belongs to the mitochondrial carrier (TC 2.A.29) family.</text>
</comment>
<feature type="region of interest" description="Disordered" evidence="11">
    <location>
        <begin position="1"/>
        <end position="25"/>
    </location>
</feature>
<dbReference type="InterPro" id="IPR042164">
    <property type="entry name" value="SLC25A44"/>
</dbReference>
<dbReference type="Gene3D" id="1.10.8.60">
    <property type="match status" value="1"/>
</dbReference>
<organism evidence="14 15">
    <name type="scientific">Ancylostoma caninum</name>
    <name type="common">Dog hookworm</name>
    <dbReference type="NCBI Taxonomy" id="29170"/>
    <lineage>
        <taxon>Eukaryota</taxon>
        <taxon>Metazoa</taxon>
        <taxon>Ecdysozoa</taxon>
        <taxon>Nematoda</taxon>
        <taxon>Chromadorea</taxon>
        <taxon>Rhabditida</taxon>
        <taxon>Rhabditina</taxon>
        <taxon>Rhabditomorpha</taxon>
        <taxon>Strongyloidea</taxon>
        <taxon>Ancylostomatidae</taxon>
        <taxon>Ancylostomatinae</taxon>
        <taxon>Ancylostoma</taxon>
    </lineage>
</organism>
<name>A0A368GR86_ANCCA</name>
<comment type="subcellular location">
    <subcellularLocation>
        <location evidence="1">Membrane</location>
        <topology evidence="1">Multi-pass membrane protein</topology>
    </subcellularLocation>
</comment>
<evidence type="ECO:0000259" key="13">
    <source>
        <dbReference type="SMART" id="SM00382"/>
    </source>
</evidence>
<dbReference type="Gene3D" id="3.90.1180.10">
    <property type="entry name" value="Ribosomal protein L13"/>
    <property type="match status" value="1"/>
</dbReference>
<dbReference type="InterPro" id="IPR023395">
    <property type="entry name" value="MCP_dom_sf"/>
</dbReference>
<dbReference type="SUPFAM" id="SSF52161">
    <property type="entry name" value="Ribosomal protein L13"/>
    <property type="match status" value="1"/>
</dbReference>
<dbReference type="SMART" id="SM00382">
    <property type="entry name" value="AAA"/>
    <property type="match status" value="1"/>
</dbReference>
<dbReference type="Proteomes" id="UP000252519">
    <property type="component" value="Unassembled WGS sequence"/>
</dbReference>
<dbReference type="Pfam" id="PF16450">
    <property type="entry name" value="Prot_ATP_ID_OB_C"/>
    <property type="match status" value="1"/>
</dbReference>
<evidence type="ECO:0000313" key="15">
    <source>
        <dbReference type="Proteomes" id="UP000252519"/>
    </source>
</evidence>
<feature type="repeat" description="Solcar" evidence="10">
    <location>
        <begin position="662"/>
        <end position="743"/>
    </location>
</feature>
<dbReference type="Gene3D" id="2.40.50.140">
    <property type="entry name" value="Nucleic acid-binding proteins"/>
    <property type="match status" value="1"/>
</dbReference>
<dbReference type="GO" id="GO:0009083">
    <property type="term" value="P:branched-chain amino acid catabolic process"/>
    <property type="evidence" value="ECO:0007669"/>
    <property type="project" value="InterPro"/>
</dbReference>
<dbReference type="PROSITE" id="PS50920">
    <property type="entry name" value="SOLCAR"/>
    <property type="match status" value="4"/>
</dbReference>
<keyword evidence="12" id="KW-1133">Transmembrane helix</keyword>
<keyword evidence="5" id="KW-0547">Nucleotide-binding</keyword>
<proteinExistence type="inferred from homology"/>
<evidence type="ECO:0000256" key="7">
    <source>
        <dbReference type="ARBA" id="ARBA00022980"/>
    </source>
</evidence>
<dbReference type="InterPro" id="IPR003959">
    <property type="entry name" value="ATPase_AAA_core"/>
</dbReference>
<evidence type="ECO:0000256" key="4">
    <source>
        <dbReference type="ARBA" id="ARBA00022692"/>
    </source>
</evidence>
<dbReference type="InterPro" id="IPR003960">
    <property type="entry name" value="ATPase_AAA_CS"/>
</dbReference>
<feature type="repeat" description="Solcar" evidence="10">
    <location>
        <begin position="787"/>
        <end position="873"/>
    </location>
</feature>
<dbReference type="InterPro" id="IPR032501">
    <property type="entry name" value="Prot_ATP_ID_OB_2nd"/>
</dbReference>
<dbReference type="GO" id="GO:0015658">
    <property type="term" value="F:branched-chain amino acid transmembrane transporter activity"/>
    <property type="evidence" value="ECO:0007669"/>
    <property type="project" value="InterPro"/>
</dbReference>
<evidence type="ECO:0000256" key="10">
    <source>
        <dbReference type="PROSITE-ProRule" id="PRU00282"/>
    </source>
</evidence>
<dbReference type="InterPro" id="IPR027417">
    <property type="entry name" value="P-loop_NTPase"/>
</dbReference>
<evidence type="ECO:0000313" key="14">
    <source>
        <dbReference type="EMBL" id="RCN45525.1"/>
    </source>
</evidence>
<dbReference type="PANTHER" id="PTHR46314">
    <property type="entry name" value="SOLUTE CARRIER FAMILY 25 MEMBER 44"/>
    <property type="match status" value="1"/>
</dbReference>
<dbReference type="SUPFAM" id="SSF103506">
    <property type="entry name" value="Mitochondrial carrier"/>
    <property type="match status" value="2"/>
</dbReference>
<keyword evidence="7 14" id="KW-0689">Ribosomal protein</keyword>
<dbReference type="GO" id="GO:0016887">
    <property type="term" value="F:ATP hydrolysis activity"/>
    <property type="evidence" value="ECO:0007669"/>
    <property type="project" value="InterPro"/>
</dbReference>
<evidence type="ECO:0000256" key="6">
    <source>
        <dbReference type="ARBA" id="ARBA00022840"/>
    </source>
</evidence>
<dbReference type="Pfam" id="PF00004">
    <property type="entry name" value="AAA"/>
    <property type="match status" value="1"/>
</dbReference>
<dbReference type="InterPro" id="IPR003593">
    <property type="entry name" value="AAA+_ATPase"/>
</dbReference>
<dbReference type="Gene3D" id="1.50.40.10">
    <property type="entry name" value="Mitochondrial carrier domain"/>
    <property type="match status" value="2"/>
</dbReference>
<dbReference type="GO" id="GO:0006412">
    <property type="term" value="P:translation"/>
    <property type="evidence" value="ECO:0007669"/>
    <property type="project" value="InterPro"/>
</dbReference>
<dbReference type="Pfam" id="PF00153">
    <property type="entry name" value="Mito_carr"/>
    <property type="match status" value="4"/>
</dbReference>
<dbReference type="GO" id="GO:0005524">
    <property type="term" value="F:ATP binding"/>
    <property type="evidence" value="ECO:0007669"/>
    <property type="project" value="UniProtKB-KW"/>
</dbReference>
<dbReference type="GO" id="GO:1990904">
    <property type="term" value="C:ribonucleoprotein complex"/>
    <property type="evidence" value="ECO:0007669"/>
    <property type="project" value="UniProtKB-KW"/>
</dbReference>
<dbReference type="GO" id="GO:0003735">
    <property type="term" value="F:structural constituent of ribosome"/>
    <property type="evidence" value="ECO:0007669"/>
    <property type="project" value="InterPro"/>
</dbReference>
<dbReference type="InterPro" id="IPR012340">
    <property type="entry name" value="NA-bd_OB-fold"/>
</dbReference>
<dbReference type="InterPro" id="IPR005822">
    <property type="entry name" value="Ribosomal_uL13"/>
</dbReference>
<dbReference type="Pfam" id="PF00572">
    <property type="entry name" value="Ribosomal_L13"/>
    <property type="match status" value="1"/>
</dbReference>
<comment type="caution">
    <text evidence="14">The sequence shown here is derived from an EMBL/GenBank/DDBJ whole genome shotgun (WGS) entry which is preliminary data.</text>
</comment>
<dbReference type="GO" id="GO:0005739">
    <property type="term" value="C:mitochondrion"/>
    <property type="evidence" value="ECO:0007669"/>
    <property type="project" value="InterPro"/>
</dbReference>
<dbReference type="PROSITE" id="PS00674">
    <property type="entry name" value="AAA"/>
    <property type="match status" value="1"/>
</dbReference>
<accession>A0A368GR86</accession>
<feature type="repeat" description="Solcar" evidence="10">
    <location>
        <begin position="446"/>
        <end position="531"/>
    </location>
</feature>
<gene>
    <name evidence="14" type="ORF">ANCCAN_08454</name>
</gene>
<dbReference type="InterPro" id="IPR018108">
    <property type="entry name" value="MCP_transmembrane"/>
</dbReference>
<keyword evidence="4 10" id="KW-0812">Transmembrane</keyword>
<dbReference type="GO" id="GO:0016020">
    <property type="term" value="C:membrane"/>
    <property type="evidence" value="ECO:0007669"/>
    <property type="project" value="UniProtKB-SubCell"/>
</dbReference>
<protein>
    <submittedName>
        <fullName evidence="14">Ribosomal protein L13</fullName>
    </submittedName>
</protein>
<keyword evidence="15" id="KW-1185">Reference proteome</keyword>
<evidence type="ECO:0000256" key="11">
    <source>
        <dbReference type="SAM" id="MobiDB-lite"/>
    </source>
</evidence>
<dbReference type="CDD" id="cd00392">
    <property type="entry name" value="Ribosomal_L13"/>
    <property type="match status" value="1"/>
</dbReference>
<evidence type="ECO:0000256" key="3">
    <source>
        <dbReference type="ARBA" id="ARBA00006375"/>
    </source>
</evidence>
<dbReference type="Gene3D" id="3.40.50.300">
    <property type="entry name" value="P-loop containing nucleotide triphosphate hydrolases"/>
    <property type="match status" value="1"/>
</dbReference>
<evidence type="ECO:0000256" key="9">
    <source>
        <dbReference type="ARBA" id="ARBA00023274"/>
    </source>
</evidence>
<dbReference type="FunFam" id="3.40.50.300:FF:000037">
    <property type="entry name" value="26S protease regulatory subunit 6A"/>
    <property type="match status" value="1"/>
</dbReference>
<keyword evidence="8 10" id="KW-0472">Membrane</keyword>
<sequence length="1290" mass="146104">MATPQKAAAAKGDTTAATTAPAEKMEVEEALDEEILRMAPEDLKSRTHLLDNEIRIMRSEVQRINHSVSILKERIKENNERIKVNKTLPYLVSNVVELLDLEDNQEEEGANVDLDAHKTKCAVIKTSTRATYFLPVVGLVEPSELKPGDLVGVNKDSYLILEKLPAEYDSRVKAMEVDERPSEQYSDIGGCDKQIQELIEAVVLPMTHKDRFVNLGIHPPKGVLMYGPPGTGKTMMARAVAAQTKSTFLKLAGPQLVQMFIGDGAKLVRDAFALAKEKAPAIIFIDELDAIGTKRFDSEKAGDREVQRTMLELLNQLDGFQPNDEIKVIAATNRIDVLDPALLRSGRLDRKIELPHPNEDARARIMQIHSRKMNVNKDVNFEELARCTDDFNGAQCKAVCVEAALPHGHEVEIRPRFPLPPGDDELSIVAGRCNQGMLKVIEWDHMNLAVFYPASLTSTWAVRTVLYPLAVLRSRLQLQKQHTVYKNTLDAFINISKKEGFRGLYRGFWVTVPQIGTSFIYATVYEKLRAVLNQDFGISSVAGISSLAGGAASLASQSIFVPTDIIAQYMMVYYKADKFIAGNDKAVIEYVRNEKNTRLTLGLRFIRAIYKTDGLRGFYRGFFASALVYVPSCLVFWPVYYWLQDLFNWMRRRTKDTDTSGLLLLDQAVAAALGGACSTVCTNPMEMFRIRLQVHRTNYRDTLARMIRNEKYFIFTKGLTPRLLSNSIYSCIVMVGYEVVKRFCVLPEYKDMIKCAVGAFCQAMSSDTSEAVDLASSEKLLVIQWEHLNLWRFYPLALASSWSIRCLLYPMSVVKSRLQLQRQNNVYRGMRHAFTEILRVEGMGALYRGFWMTLPQLSASFLYSSTYERVRDLLQVHIGIKNHSLVSALAGGIASPCAQLVFVPTDIVAQHMMVHNNPEAFGGSRKNVAVASTVRNDGLEGRRTLGLRVVRAVYKVDGLPGFYRLVYIFCSFTLGFPVSSNAIHTLYHGVLVDVLSCTGSFQKNSSEGMQFLVRLAVLHLHALLILWKCSEYDYKFTGPTIQIQSDGCGDMRDRKYSLRYDSHYIALPVSRIQATYHYVSVLVLGHHVLETLGIRFHCAYLVIIYLLKKSQKSSMSFDAFLLGGHVAKHLSGQHKPIWHPETDCGDHVVVVNCRHVAMHGFDWKHTLFHFNKEYPKSKADIPAWQIHEYDPCRIVFLAVYKALGHTLIRRSHIQRLHLFPDTDMPDFVKENLGCQLEQVQRIPRRSDEYTEEERARFPKLLRFPANHVEEWERSIPNPGRYEKNNPAEKK</sequence>
<dbReference type="GO" id="GO:0005840">
    <property type="term" value="C:ribosome"/>
    <property type="evidence" value="ECO:0007669"/>
    <property type="project" value="UniProtKB-KW"/>
</dbReference>
<comment type="similarity">
    <text evidence="2">Belongs to the universal ribosomal protein uL13 family.</text>
</comment>
<dbReference type="FunFam" id="2.40.50.140:FF:000076">
    <property type="entry name" value="26S protease regulatory subunit 6A"/>
    <property type="match status" value="1"/>
</dbReference>
<evidence type="ECO:0000256" key="8">
    <source>
        <dbReference type="ARBA" id="ARBA00023136"/>
    </source>
</evidence>
<evidence type="ECO:0000256" key="12">
    <source>
        <dbReference type="SAM" id="Phobius"/>
    </source>
</evidence>
<dbReference type="OrthoDB" id="9443236at2759"/>
<dbReference type="STRING" id="29170.A0A368GR86"/>
<feature type="repeat" description="Solcar" evidence="10">
    <location>
        <begin position="540"/>
        <end position="646"/>
    </location>
</feature>
<dbReference type="EMBL" id="JOJR01000099">
    <property type="protein sequence ID" value="RCN45525.1"/>
    <property type="molecule type" value="Genomic_DNA"/>
</dbReference>
<evidence type="ECO:0000256" key="1">
    <source>
        <dbReference type="ARBA" id="ARBA00004141"/>
    </source>
</evidence>
<keyword evidence="9" id="KW-0687">Ribonucleoprotein</keyword>
<dbReference type="InterPro" id="IPR036899">
    <property type="entry name" value="Ribosomal_uL13_sf"/>
</dbReference>